<keyword evidence="6" id="KW-0560">Oxidoreductase</keyword>
<dbReference type="OrthoDB" id="1470350at2759"/>
<evidence type="ECO:0000256" key="3">
    <source>
        <dbReference type="ARBA" id="ARBA00022723"/>
    </source>
</evidence>
<dbReference type="GO" id="GO:0004497">
    <property type="term" value="F:monooxygenase activity"/>
    <property type="evidence" value="ECO:0007669"/>
    <property type="project" value="UniProtKB-KW"/>
</dbReference>
<keyword evidence="9" id="KW-1185">Reference proteome</keyword>
<comment type="cofactor">
    <cofactor evidence="1 5">
        <name>heme</name>
        <dbReference type="ChEBI" id="CHEBI:30413"/>
    </cofactor>
</comment>
<dbReference type="InterPro" id="IPR050121">
    <property type="entry name" value="Cytochrome_P450_monoxygenase"/>
</dbReference>
<keyword evidence="7" id="KW-0472">Membrane</keyword>
<keyword evidence="6" id="KW-0503">Monooxygenase</keyword>
<evidence type="ECO:0000256" key="4">
    <source>
        <dbReference type="ARBA" id="ARBA00023004"/>
    </source>
</evidence>
<evidence type="ECO:0000313" key="9">
    <source>
        <dbReference type="Proteomes" id="UP000799291"/>
    </source>
</evidence>
<protein>
    <submittedName>
        <fullName evidence="8">Cytochrome P450</fullName>
    </submittedName>
</protein>
<dbReference type="PROSITE" id="PS00086">
    <property type="entry name" value="CYTOCHROME_P450"/>
    <property type="match status" value="1"/>
</dbReference>
<dbReference type="SUPFAM" id="SSF48264">
    <property type="entry name" value="Cytochrome P450"/>
    <property type="match status" value="1"/>
</dbReference>
<feature type="transmembrane region" description="Helical" evidence="7">
    <location>
        <begin position="59"/>
        <end position="82"/>
    </location>
</feature>
<evidence type="ECO:0000256" key="2">
    <source>
        <dbReference type="ARBA" id="ARBA00010617"/>
    </source>
</evidence>
<dbReference type="PRINTS" id="PR00463">
    <property type="entry name" value="EP450I"/>
</dbReference>
<name>A0A6G1IF10_9PLEO</name>
<dbReference type="Gene3D" id="1.10.630.10">
    <property type="entry name" value="Cytochrome P450"/>
    <property type="match status" value="1"/>
</dbReference>
<dbReference type="GO" id="GO:0016705">
    <property type="term" value="F:oxidoreductase activity, acting on paired donors, with incorporation or reduction of molecular oxygen"/>
    <property type="evidence" value="ECO:0007669"/>
    <property type="project" value="InterPro"/>
</dbReference>
<organism evidence="8 9">
    <name type="scientific">Lentithecium fluviatile CBS 122367</name>
    <dbReference type="NCBI Taxonomy" id="1168545"/>
    <lineage>
        <taxon>Eukaryota</taxon>
        <taxon>Fungi</taxon>
        <taxon>Dikarya</taxon>
        <taxon>Ascomycota</taxon>
        <taxon>Pezizomycotina</taxon>
        <taxon>Dothideomycetes</taxon>
        <taxon>Pleosporomycetidae</taxon>
        <taxon>Pleosporales</taxon>
        <taxon>Massarineae</taxon>
        <taxon>Lentitheciaceae</taxon>
        <taxon>Lentithecium</taxon>
    </lineage>
</organism>
<proteinExistence type="inferred from homology"/>
<keyword evidence="4 5" id="KW-0408">Iron</keyword>
<keyword evidence="3 5" id="KW-0479">Metal-binding</keyword>
<evidence type="ECO:0000256" key="5">
    <source>
        <dbReference type="PIRSR" id="PIRSR602401-1"/>
    </source>
</evidence>
<dbReference type="Pfam" id="PF00067">
    <property type="entry name" value="p450"/>
    <property type="match status" value="1"/>
</dbReference>
<dbReference type="InterPro" id="IPR001128">
    <property type="entry name" value="Cyt_P450"/>
</dbReference>
<accession>A0A6G1IF10</accession>
<keyword evidence="7" id="KW-1133">Transmembrane helix</keyword>
<keyword evidence="7" id="KW-0812">Transmembrane</keyword>
<keyword evidence="5 6" id="KW-0349">Heme</keyword>
<dbReference type="GO" id="GO:0020037">
    <property type="term" value="F:heme binding"/>
    <property type="evidence" value="ECO:0007669"/>
    <property type="project" value="InterPro"/>
</dbReference>
<feature type="transmembrane region" description="Helical" evidence="7">
    <location>
        <begin position="29"/>
        <end position="47"/>
    </location>
</feature>
<dbReference type="AlphaFoldDB" id="A0A6G1IF10"/>
<comment type="similarity">
    <text evidence="2 6">Belongs to the cytochrome P450 family.</text>
</comment>
<evidence type="ECO:0000313" key="8">
    <source>
        <dbReference type="EMBL" id="KAF2676563.1"/>
    </source>
</evidence>
<gene>
    <name evidence="8" type="ORF">K458DRAFT_424654</name>
</gene>
<dbReference type="InterPro" id="IPR002401">
    <property type="entry name" value="Cyt_P450_E_grp-I"/>
</dbReference>
<reference evidence="8" key="1">
    <citation type="journal article" date="2020" name="Stud. Mycol.">
        <title>101 Dothideomycetes genomes: a test case for predicting lifestyles and emergence of pathogens.</title>
        <authorList>
            <person name="Haridas S."/>
            <person name="Albert R."/>
            <person name="Binder M."/>
            <person name="Bloem J."/>
            <person name="Labutti K."/>
            <person name="Salamov A."/>
            <person name="Andreopoulos B."/>
            <person name="Baker S."/>
            <person name="Barry K."/>
            <person name="Bills G."/>
            <person name="Bluhm B."/>
            <person name="Cannon C."/>
            <person name="Castanera R."/>
            <person name="Culley D."/>
            <person name="Daum C."/>
            <person name="Ezra D."/>
            <person name="Gonzalez J."/>
            <person name="Henrissat B."/>
            <person name="Kuo A."/>
            <person name="Liang C."/>
            <person name="Lipzen A."/>
            <person name="Lutzoni F."/>
            <person name="Magnuson J."/>
            <person name="Mondo S."/>
            <person name="Nolan M."/>
            <person name="Ohm R."/>
            <person name="Pangilinan J."/>
            <person name="Park H.-J."/>
            <person name="Ramirez L."/>
            <person name="Alfaro M."/>
            <person name="Sun H."/>
            <person name="Tritt A."/>
            <person name="Yoshinaga Y."/>
            <person name="Zwiers L.-H."/>
            <person name="Turgeon B."/>
            <person name="Goodwin S."/>
            <person name="Spatafora J."/>
            <person name="Crous P."/>
            <person name="Grigoriev I."/>
        </authorList>
    </citation>
    <scope>NUCLEOTIDE SEQUENCE</scope>
    <source>
        <strain evidence="8">CBS 122367</strain>
    </source>
</reference>
<dbReference type="GO" id="GO:0005506">
    <property type="term" value="F:iron ion binding"/>
    <property type="evidence" value="ECO:0007669"/>
    <property type="project" value="InterPro"/>
</dbReference>
<dbReference type="InterPro" id="IPR036396">
    <property type="entry name" value="Cyt_P450_sf"/>
</dbReference>
<dbReference type="PRINTS" id="PR00385">
    <property type="entry name" value="P450"/>
</dbReference>
<dbReference type="PANTHER" id="PTHR24305">
    <property type="entry name" value="CYTOCHROME P450"/>
    <property type="match status" value="1"/>
</dbReference>
<evidence type="ECO:0000256" key="7">
    <source>
        <dbReference type="SAM" id="Phobius"/>
    </source>
</evidence>
<feature type="binding site" description="axial binding residue" evidence="5">
    <location>
        <position position="531"/>
    </location>
    <ligand>
        <name>heme</name>
        <dbReference type="ChEBI" id="CHEBI:30413"/>
    </ligand>
    <ligandPart>
        <name>Fe</name>
        <dbReference type="ChEBI" id="CHEBI:18248"/>
    </ligandPart>
</feature>
<dbReference type="PANTHER" id="PTHR24305:SF166">
    <property type="entry name" value="CYTOCHROME P450 12A4, MITOCHONDRIAL-RELATED"/>
    <property type="match status" value="1"/>
</dbReference>
<sequence length="599" mass="66923">MVSLSSALLNLFFLLTLLATVTSILYRLNLLLLVSLILSLYALTLLARLYKNYTSALRIGLPILFIPFDPFGVPWLFIYSYFGPLLAPFRCCRFLTFTWHWEDGDRWHKELGESFVLVGVGRNYVHTSDEVAIEWVLGRRKEFPKPRAYEGLDLFGKNVNTVNGQEWTRHRKLTAPCFNERVSSFVWSEAVRQSAAMLTTWITSPRHQVTTMVDDTRIIALHVLYAAGFGTSHDFAGGKRVAAPGHELSHRDALLTVLENILSAIFLSAAGGIVERWKGLLGKRLRNVLLAIKEFKMYTDEAIAAERAILASGYGEAKHNLMSTLIRTSDQAKADGIHSAVRLSDGEIKGNIFIFNLAGHDTTANTLGYAFALLACHAEVQDWVVEEIDSVFGEGETSYEVAFPRLKRVLAVMYETLRLYGPVSTIPRAALPNTPLLLRNPAASSTREILIPQNTDLALKILAMHTSPTHFTNPTSWDPKRWIASSPASLAPLKLLEEKLLEEKLLEEKLLEEKLLEQKAFLPWSTGPRVCPGMKMSQVEFVGVLATVLRSVRVAPAMKGETTEEAKRRLLGTVRDSNADTPALKISHPEKICLAVKKR</sequence>
<evidence type="ECO:0000256" key="6">
    <source>
        <dbReference type="RuleBase" id="RU000461"/>
    </source>
</evidence>
<dbReference type="Proteomes" id="UP000799291">
    <property type="component" value="Unassembled WGS sequence"/>
</dbReference>
<evidence type="ECO:0000256" key="1">
    <source>
        <dbReference type="ARBA" id="ARBA00001971"/>
    </source>
</evidence>
<dbReference type="EMBL" id="MU005633">
    <property type="protein sequence ID" value="KAF2676563.1"/>
    <property type="molecule type" value="Genomic_DNA"/>
</dbReference>
<dbReference type="InterPro" id="IPR017972">
    <property type="entry name" value="Cyt_P450_CS"/>
</dbReference>